<sequence length="96" mass="11151">MKYALKVSERDNVITVLSKVKKSDLVKYMDNDDIKEVMAQDDIPLYHKIALCDIKEDENIVKYGENIGRASRDIVKGSHVHTHNVKDHRENLEEKE</sequence>
<dbReference type="GO" id="GO:0016787">
    <property type="term" value="F:hydrolase activity"/>
    <property type="evidence" value="ECO:0007669"/>
    <property type="project" value="UniProtKB-KW"/>
</dbReference>
<reference evidence="3 4" key="1">
    <citation type="submission" date="2024-04" db="EMBL/GenBank/DDBJ databases">
        <title>Human intestinal bacterial collection.</title>
        <authorList>
            <person name="Pauvert C."/>
            <person name="Hitch T.C.A."/>
            <person name="Clavel T."/>
        </authorList>
    </citation>
    <scope>NUCLEOTIDE SEQUENCE [LARGE SCALE GENOMIC DNA]</scope>
    <source>
        <strain evidence="3 4">CLA-SR-H019</strain>
    </source>
</reference>
<name>A0ABV1J263_9FIRM</name>
<protein>
    <submittedName>
        <fullName evidence="3">UxaA family hydrolase</fullName>
    </submittedName>
</protein>
<evidence type="ECO:0000313" key="3">
    <source>
        <dbReference type="EMBL" id="MEQ3346980.1"/>
    </source>
</evidence>
<dbReference type="InterPro" id="IPR044144">
    <property type="entry name" value="SAF_UxaA/GarD"/>
</dbReference>
<keyword evidence="3" id="KW-0378">Hydrolase</keyword>
<dbReference type="PANTHER" id="PTHR30536:SF5">
    <property type="entry name" value="ALTRONATE DEHYDRATASE"/>
    <property type="match status" value="1"/>
</dbReference>
<keyword evidence="4" id="KW-1185">Reference proteome</keyword>
<proteinExistence type="predicted"/>
<evidence type="ECO:0000313" key="4">
    <source>
        <dbReference type="Proteomes" id="UP001491691"/>
    </source>
</evidence>
<dbReference type="CDD" id="cd11613">
    <property type="entry name" value="SAF_AH_GD"/>
    <property type="match status" value="1"/>
</dbReference>
<evidence type="ECO:0000259" key="2">
    <source>
        <dbReference type="SMART" id="SM00858"/>
    </source>
</evidence>
<dbReference type="Proteomes" id="UP001491691">
    <property type="component" value="Unassembled WGS sequence"/>
</dbReference>
<dbReference type="PANTHER" id="PTHR30536">
    <property type="entry name" value="ALTRONATE/GALACTARATE DEHYDRATASE"/>
    <property type="match status" value="1"/>
</dbReference>
<organism evidence="3 4">
    <name type="scientific">Peptoniphilus senegalensis</name>
    <dbReference type="NCBI Taxonomy" id="1465757"/>
    <lineage>
        <taxon>Bacteria</taxon>
        <taxon>Bacillati</taxon>
        <taxon>Bacillota</taxon>
        <taxon>Tissierellia</taxon>
        <taxon>Tissierellales</taxon>
        <taxon>Peptoniphilaceae</taxon>
        <taxon>Peptoniphilus</taxon>
    </lineage>
</organism>
<dbReference type="SMART" id="SM00858">
    <property type="entry name" value="SAF"/>
    <property type="match status" value="1"/>
</dbReference>
<keyword evidence="1" id="KW-0456">Lyase</keyword>
<dbReference type="Gene3D" id="2.30.130.110">
    <property type="match status" value="1"/>
</dbReference>
<dbReference type="EMBL" id="JBBNPP010000010">
    <property type="protein sequence ID" value="MEQ3346980.1"/>
    <property type="molecule type" value="Genomic_DNA"/>
</dbReference>
<dbReference type="InterPro" id="IPR013974">
    <property type="entry name" value="SAF"/>
</dbReference>
<dbReference type="Pfam" id="PF08666">
    <property type="entry name" value="SAF"/>
    <property type="match status" value="1"/>
</dbReference>
<accession>A0ABV1J263</accession>
<dbReference type="RefSeq" id="WP_349188861.1">
    <property type="nucleotide sequence ID" value="NZ_JBBNPP010000010.1"/>
</dbReference>
<dbReference type="InterPro" id="IPR052172">
    <property type="entry name" value="UxaA_altronate/galactarate_dh"/>
</dbReference>
<gene>
    <name evidence="3" type="ORF">AAA073_05980</name>
</gene>
<feature type="domain" description="SAF" evidence="2">
    <location>
        <begin position="11"/>
        <end position="86"/>
    </location>
</feature>
<comment type="caution">
    <text evidence="3">The sequence shown here is derived from an EMBL/GenBank/DDBJ whole genome shotgun (WGS) entry which is preliminary data.</text>
</comment>
<evidence type="ECO:0000256" key="1">
    <source>
        <dbReference type="ARBA" id="ARBA00023239"/>
    </source>
</evidence>